<accession>A0A0C2X424</accession>
<evidence type="ECO:0000256" key="1">
    <source>
        <dbReference type="SAM" id="Phobius"/>
    </source>
</evidence>
<keyword evidence="1" id="KW-1133">Transmembrane helix</keyword>
<evidence type="ECO:0000313" key="3">
    <source>
        <dbReference type="Proteomes" id="UP000054549"/>
    </source>
</evidence>
<keyword evidence="1" id="KW-0472">Membrane</keyword>
<dbReference type="Proteomes" id="UP000054549">
    <property type="component" value="Unassembled WGS sequence"/>
</dbReference>
<dbReference type="EMBL" id="KN818253">
    <property type="protein sequence ID" value="KIL63991.1"/>
    <property type="molecule type" value="Genomic_DNA"/>
</dbReference>
<organism evidence="2 3">
    <name type="scientific">Amanita muscaria (strain Koide BX008)</name>
    <dbReference type="NCBI Taxonomy" id="946122"/>
    <lineage>
        <taxon>Eukaryota</taxon>
        <taxon>Fungi</taxon>
        <taxon>Dikarya</taxon>
        <taxon>Basidiomycota</taxon>
        <taxon>Agaricomycotina</taxon>
        <taxon>Agaricomycetes</taxon>
        <taxon>Agaricomycetidae</taxon>
        <taxon>Agaricales</taxon>
        <taxon>Pluteineae</taxon>
        <taxon>Amanitaceae</taxon>
        <taxon>Amanita</taxon>
    </lineage>
</organism>
<name>A0A0C2X424_AMAMK</name>
<gene>
    <name evidence="2" type="ORF">M378DRAFT_163695</name>
</gene>
<dbReference type="HOGENOM" id="CLU_2564526_0_0_1"/>
<keyword evidence="3" id="KW-1185">Reference proteome</keyword>
<feature type="non-terminal residue" evidence="2">
    <location>
        <position position="82"/>
    </location>
</feature>
<dbReference type="InParanoid" id="A0A0C2X424"/>
<reference evidence="2 3" key="1">
    <citation type="submission" date="2014-04" db="EMBL/GenBank/DDBJ databases">
        <title>Evolutionary Origins and Diversification of the Mycorrhizal Mutualists.</title>
        <authorList>
            <consortium name="DOE Joint Genome Institute"/>
            <consortium name="Mycorrhizal Genomics Consortium"/>
            <person name="Kohler A."/>
            <person name="Kuo A."/>
            <person name="Nagy L.G."/>
            <person name="Floudas D."/>
            <person name="Copeland A."/>
            <person name="Barry K.W."/>
            <person name="Cichocki N."/>
            <person name="Veneault-Fourrey C."/>
            <person name="LaButti K."/>
            <person name="Lindquist E.A."/>
            <person name="Lipzen A."/>
            <person name="Lundell T."/>
            <person name="Morin E."/>
            <person name="Murat C."/>
            <person name="Riley R."/>
            <person name="Ohm R."/>
            <person name="Sun H."/>
            <person name="Tunlid A."/>
            <person name="Henrissat B."/>
            <person name="Grigoriev I.V."/>
            <person name="Hibbett D.S."/>
            <person name="Martin F."/>
        </authorList>
    </citation>
    <scope>NUCLEOTIDE SEQUENCE [LARGE SCALE GENOMIC DNA]</scope>
    <source>
        <strain evidence="2 3">Koide BX008</strain>
    </source>
</reference>
<evidence type="ECO:0000313" key="2">
    <source>
        <dbReference type="EMBL" id="KIL63991.1"/>
    </source>
</evidence>
<protein>
    <submittedName>
        <fullName evidence="2">Uncharacterized protein</fullName>
    </submittedName>
</protein>
<feature type="transmembrane region" description="Helical" evidence="1">
    <location>
        <begin position="50"/>
        <end position="68"/>
    </location>
</feature>
<keyword evidence="1" id="KW-0812">Transmembrane</keyword>
<dbReference type="AlphaFoldDB" id="A0A0C2X424"/>
<proteinExistence type="predicted"/>
<sequence>MILLSKHERDESNVYPTGSPVVYSKRSTSEVDCLITDAVSCDGQHLGAPVLLWLIAYHNVILVTLTAIQRSRLHCRLSLTEG</sequence>